<keyword evidence="1" id="KW-0863">Zinc-finger</keyword>
<evidence type="ECO:0000259" key="3">
    <source>
        <dbReference type="PROSITE" id="PS50157"/>
    </source>
</evidence>
<feature type="domain" description="C2H2-type" evidence="3">
    <location>
        <begin position="36"/>
        <end position="65"/>
    </location>
</feature>
<dbReference type="PROSITE" id="PS00028">
    <property type="entry name" value="ZINC_FINGER_C2H2_1"/>
    <property type="match status" value="2"/>
</dbReference>
<sequence length="196" mass="21478">MANPSMYNFFSASHPSASKPTKHAVASATDSSPPRFPCHWPECPKEFATSKARAGHQKAHKCKPAAARQEAKPTEHATAPSTNSSPLRFPCPWPRCPKEFPTSKARATHQKAHKGERAAPAGPNIPANNLQEYPLLHHLFPIHPQQPPLPPHQQHQDQNLASISAPRSFLRLSTADALSTTTDEDDSANMDLTLRL</sequence>
<dbReference type="Proteomes" id="UP001054252">
    <property type="component" value="Unassembled WGS sequence"/>
</dbReference>
<organism evidence="4 5">
    <name type="scientific">Rubroshorea leprosula</name>
    <dbReference type="NCBI Taxonomy" id="152421"/>
    <lineage>
        <taxon>Eukaryota</taxon>
        <taxon>Viridiplantae</taxon>
        <taxon>Streptophyta</taxon>
        <taxon>Embryophyta</taxon>
        <taxon>Tracheophyta</taxon>
        <taxon>Spermatophyta</taxon>
        <taxon>Magnoliopsida</taxon>
        <taxon>eudicotyledons</taxon>
        <taxon>Gunneridae</taxon>
        <taxon>Pentapetalae</taxon>
        <taxon>rosids</taxon>
        <taxon>malvids</taxon>
        <taxon>Malvales</taxon>
        <taxon>Dipterocarpaceae</taxon>
        <taxon>Rubroshorea</taxon>
    </lineage>
</organism>
<accession>A0AAV5LTV8</accession>
<reference evidence="4 5" key="1">
    <citation type="journal article" date="2021" name="Commun. Biol.">
        <title>The genome of Shorea leprosula (Dipterocarpaceae) highlights the ecological relevance of drought in aseasonal tropical rainforests.</title>
        <authorList>
            <person name="Ng K.K.S."/>
            <person name="Kobayashi M.J."/>
            <person name="Fawcett J.A."/>
            <person name="Hatakeyama M."/>
            <person name="Paape T."/>
            <person name="Ng C.H."/>
            <person name="Ang C.C."/>
            <person name="Tnah L.H."/>
            <person name="Lee C.T."/>
            <person name="Nishiyama T."/>
            <person name="Sese J."/>
            <person name="O'Brien M.J."/>
            <person name="Copetti D."/>
            <person name="Mohd Noor M.I."/>
            <person name="Ong R.C."/>
            <person name="Putra M."/>
            <person name="Sireger I.Z."/>
            <person name="Indrioko S."/>
            <person name="Kosugi Y."/>
            <person name="Izuno A."/>
            <person name="Isagi Y."/>
            <person name="Lee S.L."/>
            <person name="Shimizu K.K."/>
        </authorList>
    </citation>
    <scope>NUCLEOTIDE SEQUENCE [LARGE SCALE GENOMIC DNA]</scope>
    <source>
        <strain evidence="4">214</strain>
    </source>
</reference>
<feature type="compositionally biased region" description="Polar residues" evidence="2">
    <location>
        <begin position="1"/>
        <end position="19"/>
    </location>
</feature>
<feature type="compositionally biased region" description="Basic residues" evidence="2">
    <location>
        <begin position="53"/>
        <end position="63"/>
    </location>
</feature>
<feature type="region of interest" description="Disordered" evidence="2">
    <location>
        <begin position="176"/>
        <end position="196"/>
    </location>
</feature>
<dbReference type="AlphaFoldDB" id="A0AAV5LTV8"/>
<evidence type="ECO:0000256" key="1">
    <source>
        <dbReference type="PROSITE-ProRule" id="PRU00042"/>
    </source>
</evidence>
<comment type="caution">
    <text evidence="4">The sequence shown here is derived from an EMBL/GenBank/DDBJ whole genome shotgun (WGS) entry which is preliminary data.</text>
</comment>
<evidence type="ECO:0000313" key="4">
    <source>
        <dbReference type="EMBL" id="GKV40592.1"/>
    </source>
</evidence>
<proteinExistence type="predicted"/>
<keyword evidence="1" id="KW-0479">Metal-binding</keyword>
<keyword evidence="5" id="KW-1185">Reference proteome</keyword>
<dbReference type="InterPro" id="IPR013087">
    <property type="entry name" value="Znf_C2H2_type"/>
</dbReference>
<dbReference type="Gene3D" id="3.30.160.60">
    <property type="entry name" value="Classic Zinc Finger"/>
    <property type="match status" value="1"/>
</dbReference>
<feature type="region of interest" description="Disordered" evidence="2">
    <location>
        <begin position="1"/>
        <end position="35"/>
    </location>
</feature>
<dbReference type="PROSITE" id="PS50157">
    <property type="entry name" value="ZINC_FINGER_C2H2_2"/>
    <property type="match status" value="2"/>
</dbReference>
<dbReference type="EMBL" id="BPVZ01000143">
    <property type="protein sequence ID" value="GKV40592.1"/>
    <property type="molecule type" value="Genomic_DNA"/>
</dbReference>
<evidence type="ECO:0000313" key="5">
    <source>
        <dbReference type="Proteomes" id="UP001054252"/>
    </source>
</evidence>
<protein>
    <recommendedName>
        <fullName evidence="3">C2H2-type domain-containing protein</fullName>
    </recommendedName>
</protein>
<feature type="region of interest" description="Disordered" evidence="2">
    <location>
        <begin position="47"/>
        <end position="86"/>
    </location>
</feature>
<dbReference type="SUPFAM" id="SSF57667">
    <property type="entry name" value="beta-beta-alpha zinc fingers"/>
    <property type="match status" value="1"/>
</dbReference>
<dbReference type="GO" id="GO:0008270">
    <property type="term" value="F:zinc ion binding"/>
    <property type="evidence" value="ECO:0007669"/>
    <property type="project" value="UniProtKB-KW"/>
</dbReference>
<feature type="domain" description="C2H2-type" evidence="3">
    <location>
        <begin position="89"/>
        <end position="118"/>
    </location>
</feature>
<dbReference type="InterPro" id="IPR036236">
    <property type="entry name" value="Znf_C2H2_sf"/>
</dbReference>
<keyword evidence="1" id="KW-0862">Zinc</keyword>
<gene>
    <name evidence="4" type="ORF">SLEP1_g48212</name>
</gene>
<evidence type="ECO:0000256" key="2">
    <source>
        <dbReference type="SAM" id="MobiDB-lite"/>
    </source>
</evidence>
<name>A0AAV5LTV8_9ROSI</name>
<dbReference type="SMART" id="SM00355">
    <property type="entry name" value="ZnF_C2H2"/>
    <property type="match status" value="2"/>
</dbReference>